<evidence type="ECO:0000313" key="1">
    <source>
        <dbReference type="EMBL" id="CAG7734290.1"/>
    </source>
</evidence>
<name>A0A8J2KXP5_9HEXA</name>
<protein>
    <submittedName>
        <fullName evidence="1">Uncharacterized protein</fullName>
    </submittedName>
</protein>
<feature type="non-terminal residue" evidence="1">
    <location>
        <position position="32"/>
    </location>
</feature>
<gene>
    <name evidence="1" type="ORF">AFUS01_LOCUS22688</name>
</gene>
<dbReference type="EMBL" id="CAJVCH010266447">
    <property type="protein sequence ID" value="CAG7734290.1"/>
    <property type="molecule type" value="Genomic_DNA"/>
</dbReference>
<evidence type="ECO:0000313" key="2">
    <source>
        <dbReference type="Proteomes" id="UP000708208"/>
    </source>
</evidence>
<organism evidence="1 2">
    <name type="scientific">Allacma fusca</name>
    <dbReference type="NCBI Taxonomy" id="39272"/>
    <lineage>
        <taxon>Eukaryota</taxon>
        <taxon>Metazoa</taxon>
        <taxon>Ecdysozoa</taxon>
        <taxon>Arthropoda</taxon>
        <taxon>Hexapoda</taxon>
        <taxon>Collembola</taxon>
        <taxon>Symphypleona</taxon>
        <taxon>Sminthuridae</taxon>
        <taxon>Allacma</taxon>
    </lineage>
</organism>
<sequence length="32" mass="3639">MLELGKFFADPKLNPHNLLINVAQFPSKETEP</sequence>
<proteinExistence type="predicted"/>
<dbReference type="Proteomes" id="UP000708208">
    <property type="component" value="Unassembled WGS sequence"/>
</dbReference>
<reference evidence="1" key="1">
    <citation type="submission" date="2021-06" db="EMBL/GenBank/DDBJ databases">
        <authorList>
            <person name="Hodson N. C."/>
            <person name="Mongue J. A."/>
            <person name="Jaron S. K."/>
        </authorList>
    </citation>
    <scope>NUCLEOTIDE SEQUENCE</scope>
</reference>
<keyword evidence="2" id="KW-1185">Reference proteome</keyword>
<accession>A0A8J2KXP5</accession>
<dbReference type="AlphaFoldDB" id="A0A8J2KXP5"/>
<dbReference type="OrthoDB" id="687730at2759"/>
<comment type="caution">
    <text evidence="1">The sequence shown here is derived from an EMBL/GenBank/DDBJ whole genome shotgun (WGS) entry which is preliminary data.</text>
</comment>